<dbReference type="EMBL" id="JABEMA010000264">
    <property type="protein sequence ID" value="NNH24123.1"/>
    <property type="molecule type" value="Genomic_DNA"/>
</dbReference>
<protein>
    <recommendedName>
        <fullName evidence="1">Ferric nitrobindin-like protein</fullName>
    </recommendedName>
</protein>
<dbReference type="HAMAP" id="MF_01297">
    <property type="entry name" value="nitrobindin"/>
    <property type="match status" value="1"/>
</dbReference>
<reference evidence="3 4" key="1">
    <citation type="submission" date="2020-05" db="EMBL/GenBank/DDBJ databases">
        <title>MicrobeNet Type strains.</title>
        <authorList>
            <person name="Nicholson A.C."/>
        </authorList>
    </citation>
    <scope>NUCLEOTIDE SEQUENCE [LARGE SCALE GENOMIC DNA]</scope>
    <source>
        <strain evidence="3 4">JCM 14547</strain>
    </source>
</reference>
<evidence type="ECO:0000313" key="4">
    <source>
        <dbReference type="Proteomes" id="UP000555552"/>
    </source>
</evidence>
<feature type="short sequence motif" description="GXWXGXG" evidence="1">
    <location>
        <begin position="21"/>
        <end position="27"/>
    </location>
</feature>
<dbReference type="PANTHER" id="PTHR15854">
    <property type="entry name" value="THAP4 PROTEIN"/>
    <property type="match status" value="1"/>
</dbReference>
<dbReference type="PANTHER" id="PTHR15854:SF4">
    <property type="entry name" value="PEROXYNITRITE ISOMERASE THAP4"/>
    <property type="match status" value="1"/>
</dbReference>
<dbReference type="InterPro" id="IPR045165">
    <property type="entry name" value="Nitrobindin"/>
</dbReference>
<evidence type="ECO:0000259" key="2">
    <source>
        <dbReference type="Pfam" id="PF08768"/>
    </source>
</evidence>
<evidence type="ECO:0000256" key="1">
    <source>
        <dbReference type="HAMAP-Rule" id="MF_01297"/>
    </source>
</evidence>
<comment type="caution">
    <text evidence="1">Lacks conserved residue(s) required for the propagation of feature annotation.</text>
</comment>
<organism evidence="3 4">
    <name type="scientific">Pseudokineococcus marinus</name>
    <dbReference type="NCBI Taxonomy" id="351215"/>
    <lineage>
        <taxon>Bacteria</taxon>
        <taxon>Bacillati</taxon>
        <taxon>Actinomycetota</taxon>
        <taxon>Actinomycetes</taxon>
        <taxon>Kineosporiales</taxon>
        <taxon>Kineosporiaceae</taxon>
        <taxon>Pseudokineococcus</taxon>
    </lineage>
</organism>
<evidence type="ECO:0000313" key="3">
    <source>
        <dbReference type="EMBL" id="NNH24123.1"/>
    </source>
</evidence>
<dbReference type="Gene3D" id="2.40.128.20">
    <property type="match status" value="1"/>
</dbReference>
<sequence length="169" mass="18112">MPFEIRADLPASLVPLAWMEGRWEGAGVVGYDDVPERRFGQEVLMAHDGLGGLAYRAQSWYLDDEGQPVGPMSSESGVWRTGDDGSGGVQVELLLAQPEGAVEIYLGRATGTKVELSTDLVARTSTSTGTYTAAQRLYGAVEGDLLWALDVATPTTAMRSYASARLKKV</sequence>
<dbReference type="InterPro" id="IPR012674">
    <property type="entry name" value="Calycin"/>
</dbReference>
<dbReference type="Pfam" id="PF08768">
    <property type="entry name" value="THAP4_heme-bd"/>
    <property type="match status" value="1"/>
</dbReference>
<dbReference type="SUPFAM" id="SSF50814">
    <property type="entry name" value="Lipocalins"/>
    <property type="match status" value="1"/>
</dbReference>
<gene>
    <name evidence="3" type="ORF">HLB09_13685</name>
</gene>
<dbReference type="RefSeq" id="WP_171203894.1">
    <property type="nucleotide sequence ID" value="NZ_BAAANP010000072.1"/>
</dbReference>
<name>A0A849BRW1_9ACTN</name>
<comment type="similarity">
    <text evidence="1">Belongs to the nitrobindin family.</text>
</comment>
<dbReference type="InterPro" id="IPR014878">
    <property type="entry name" value="THAP4-like_heme-bd"/>
</dbReference>
<feature type="domain" description="THAP4-like heme-binding" evidence="2">
    <location>
        <begin position="13"/>
        <end position="168"/>
    </location>
</feature>
<keyword evidence="4" id="KW-1185">Reference proteome</keyword>
<dbReference type="Proteomes" id="UP000555552">
    <property type="component" value="Unassembled WGS sequence"/>
</dbReference>
<comment type="caution">
    <text evidence="1">Lacks the conserved His residue that binds heme iron in the nitrobindin family.</text>
</comment>
<dbReference type="InterPro" id="IPR022939">
    <property type="entry name" value="Nb(III)_bact/plant"/>
</dbReference>
<accession>A0A849BRW1</accession>
<dbReference type="AlphaFoldDB" id="A0A849BRW1"/>
<dbReference type="CDD" id="cd07828">
    <property type="entry name" value="lipocalin_heme-bd-THAP4-like"/>
    <property type="match status" value="1"/>
</dbReference>
<comment type="caution">
    <text evidence="3">The sequence shown here is derived from an EMBL/GenBank/DDBJ whole genome shotgun (WGS) entry which is preliminary data.</text>
</comment>
<proteinExistence type="inferred from homology"/>